<evidence type="ECO:0000313" key="2">
    <source>
        <dbReference type="Proteomes" id="UP000562045"/>
    </source>
</evidence>
<dbReference type="NCBIfam" id="NF046062">
    <property type="entry name" value="citrull_CtlX"/>
    <property type="match status" value="1"/>
</dbReference>
<dbReference type="Proteomes" id="UP000562045">
    <property type="component" value="Unassembled WGS sequence"/>
</dbReference>
<protein>
    <recommendedName>
        <fullName evidence="3">Amidinotransferase</fullName>
    </recommendedName>
</protein>
<dbReference type="Gene3D" id="3.75.10.10">
    <property type="entry name" value="L-arginine/glycine Amidinotransferase, Chain A"/>
    <property type="match status" value="1"/>
</dbReference>
<dbReference type="PIRSF" id="PIRSF028188">
    <property type="entry name" value="Amdntrnsf_FN0238"/>
    <property type="match status" value="1"/>
</dbReference>
<dbReference type="SUPFAM" id="SSF55909">
    <property type="entry name" value="Pentein"/>
    <property type="match status" value="1"/>
</dbReference>
<evidence type="ECO:0008006" key="3">
    <source>
        <dbReference type="Google" id="ProtNLM"/>
    </source>
</evidence>
<dbReference type="InterPro" id="IPR014541">
    <property type="entry name" value="Amdntrnsf_FN0238"/>
</dbReference>
<dbReference type="Pfam" id="PF19420">
    <property type="entry name" value="DDAH_eukar"/>
    <property type="match status" value="1"/>
</dbReference>
<proteinExistence type="predicted"/>
<dbReference type="AlphaFoldDB" id="A0A7Y9ZKP9"/>
<evidence type="ECO:0000313" key="1">
    <source>
        <dbReference type="EMBL" id="NYI47227.1"/>
    </source>
</evidence>
<accession>A0A7Y9ZKP9</accession>
<organism evidence="1 2">
    <name type="scientific">Nocardioides aromaticivorans</name>
    <dbReference type="NCBI Taxonomy" id="200618"/>
    <lineage>
        <taxon>Bacteria</taxon>
        <taxon>Bacillati</taxon>
        <taxon>Actinomycetota</taxon>
        <taxon>Actinomycetes</taxon>
        <taxon>Propionibacteriales</taxon>
        <taxon>Nocardioidaceae</taxon>
        <taxon>Nocardioides</taxon>
    </lineage>
</organism>
<dbReference type="PANTHER" id="PTHR43224">
    <property type="entry name" value="AMIDINOTRANSFERASE"/>
    <property type="match status" value="1"/>
</dbReference>
<dbReference type="RefSeq" id="WP_179651163.1">
    <property type="nucleotide sequence ID" value="NZ_JACBZM010000001.1"/>
</dbReference>
<name>A0A7Y9ZKP9_9ACTN</name>
<reference evidence="1 2" key="1">
    <citation type="submission" date="2020-07" db="EMBL/GenBank/DDBJ databases">
        <title>Sequencing the genomes of 1000 actinobacteria strains.</title>
        <authorList>
            <person name="Klenk H.-P."/>
        </authorList>
    </citation>
    <scope>NUCLEOTIDE SEQUENCE [LARGE SCALE GENOMIC DNA]</scope>
    <source>
        <strain evidence="1 2">DSM 15131</strain>
    </source>
</reference>
<dbReference type="EMBL" id="JACBZM010000001">
    <property type="protein sequence ID" value="NYI47227.1"/>
    <property type="molecule type" value="Genomic_DNA"/>
</dbReference>
<dbReference type="PANTHER" id="PTHR43224:SF1">
    <property type="entry name" value="AMIDINOTRANSFERASE"/>
    <property type="match status" value="1"/>
</dbReference>
<gene>
    <name evidence="1" type="ORF">BJ993_004307</name>
</gene>
<sequence length="327" mass="35351">MSAFASAQAPRDVVMVRPHRFAPNPETIADNLFQPRTPVTPTAALAEAAYREVTAMVDTLTGAGIRVHLFEDEEAGRPDSVFPNNWFTTHPDGRVALYPMYSPNRRTERRRDVIDALRSTFRITGVHDYSVLEDEELYLEGTGSMVLDHDHRVAYVARSFRSHDRAVAMVCQDLGYRPVVFTTVDGRGAPIYHTNVMMAVGPKVALVALDSIPDAGERHAVAASLATTGHTVVELASGQLDEFAGNTIELTGADGPVLVLSSRALASLTEQQVEVITAHTRLLPIDVPTIELAGGSVRCMIAGIHLAPRQAPPGAPRQAARPVPQPA</sequence>
<comment type="caution">
    <text evidence="1">The sequence shown here is derived from an EMBL/GenBank/DDBJ whole genome shotgun (WGS) entry which is preliminary data.</text>
</comment>